<organism evidence="6 7">
    <name type="scientific">Salmonella enterica I</name>
    <dbReference type="NCBI Taxonomy" id="59201"/>
    <lineage>
        <taxon>Bacteria</taxon>
        <taxon>Pseudomonadati</taxon>
        <taxon>Pseudomonadota</taxon>
        <taxon>Gammaproteobacteria</taxon>
        <taxon>Enterobacterales</taxon>
        <taxon>Enterobacteriaceae</taxon>
        <taxon>Salmonella</taxon>
    </lineage>
</organism>
<evidence type="ECO:0000256" key="5">
    <source>
        <dbReference type="ARBA" id="ARBA00023136"/>
    </source>
</evidence>
<evidence type="ECO:0000313" key="7">
    <source>
        <dbReference type="Proteomes" id="UP000254712"/>
    </source>
</evidence>
<sequence length="51" mass="5554">MVFLSLIFWGWLLGPVGMLLSVPLTIIVKIALEQTTGGQSIAVLLSDLNKR</sequence>
<comment type="subcellular location">
    <subcellularLocation>
        <location evidence="1">Membrane</location>
        <topology evidence="1">Multi-pass membrane protein</topology>
    </subcellularLocation>
</comment>
<dbReference type="EMBL" id="UGXT01000002">
    <property type="protein sequence ID" value="SUH37588.1"/>
    <property type="molecule type" value="Genomic_DNA"/>
</dbReference>
<keyword evidence="3" id="KW-0812">Transmembrane</keyword>
<keyword evidence="5" id="KW-0472">Membrane</keyword>
<name>A0A379WVD9_SALET</name>
<protein>
    <submittedName>
        <fullName evidence="6">Transport protein</fullName>
    </submittedName>
</protein>
<evidence type="ECO:0000256" key="1">
    <source>
        <dbReference type="ARBA" id="ARBA00004141"/>
    </source>
</evidence>
<dbReference type="Proteomes" id="UP000254712">
    <property type="component" value="Unassembled WGS sequence"/>
</dbReference>
<evidence type="ECO:0000313" key="6">
    <source>
        <dbReference type="EMBL" id="SUH37588.1"/>
    </source>
</evidence>
<dbReference type="GO" id="GO:0016020">
    <property type="term" value="C:membrane"/>
    <property type="evidence" value="ECO:0007669"/>
    <property type="project" value="UniProtKB-SubCell"/>
</dbReference>
<dbReference type="InterPro" id="IPR002549">
    <property type="entry name" value="AI-2E-like"/>
</dbReference>
<dbReference type="Pfam" id="PF01594">
    <property type="entry name" value="AI-2E_transport"/>
    <property type="match status" value="1"/>
</dbReference>
<evidence type="ECO:0000256" key="3">
    <source>
        <dbReference type="ARBA" id="ARBA00022692"/>
    </source>
</evidence>
<comment type="similarity">
    <text evidence="2">Belongs to the autoinducer-2 exporter (AI-2E) (TC 2.A.86) family.</text>
</comment>
<accession>A0A379WVD9</accession>
<keyword evidence="4" id="KW-1133">Transmembrane helix</keyword>
<evidence type="ECO:0000256" key="4">
    <source>
        <dbReference type="ARBA" id="ARBA00022989"/>
    </source>
</evidence>
<dbReference type="AlphaFoldDB" id="A0A379WVD9"/>
<proteinExistence type="inferred from homology"/>
<evidence type="ECO:0000256" key="2">
    <source>
        <dbReference type="ARBA" id="ARBA00009773"/>
    </source>
</evidence>
<gene>
    <name evidence="6" type="primary">tqsA_3</name>
    <name evidence="6" type="ORF">NCTC8261_03887</name>
</gene>
<reference evidence="6 7" key="1">
    <citation type="submission" date="2018-06" db="EMBL/GenBank/DDBJ databases">
        <authorList>
            <consortium name="Pathogen Informatics"/>
            <person name="Doyle S."/>
        </authorList>
    </citation>
    <scope>NUCLEOTIDE SEQUENCE [LARGE SCALE GENOMIC DNA]</scope>
    <source>
        <strain evidence="6 7">NCTC8261</strain>
    </source>
</reference>